<name>A0ABX8MZC3_9PSED</name>
<dbReference type="SMART" id="SM00387">
    <property type="entry name" value="HATPase_c"/>
    <property type="match status" value="1"/>
</dbReference>
<dbReference type="PROSITE" id="PS50109">
    <property type="entry name" value="HIS_KIN"/>
    <property type="match status" value="1"/>
</dbReference>
<keyword evidence="4" id="KW-0597">Phosphoprotein</keyword>
<dbReference type="Pfam" id="PF00072">
    <property type="entry name" value="Response_reg"/>
    <property type="match status" value="1"/>
</dbReference>
<dbReference type="RefSeq" id="WP_217839111.1">
    <property type="nucleotide sequence ID" value="NZ_CP077076.1"/>
</dbReference>
<dbReference type="Pfam" id="PF02518">
    <property type="entry name" value="HATPase_c"/>
    <property type="match status" value="1"/>
</dbReference>
<dbReference type="InterPro" id="IPR013656">
    <property type="entry name" value="PAS_4"/>
</dbReference>
<organism evidence="8 9">
    <name type="scientific">Pseudomonas fakonensis</name>
    <dbReference type="NCBI Taxonomy" id="2842355"/>
    <lineage>
        <taxon>Bacteria</taxon>
        <taxon>Pseudomonadati</taxon>
        <taxon>Pseudomonadota</taxon>
        <taxon>Gammaproteobacteria</taxon>
        <taxon>Pseudomonadales</taxon>
        <taxon>Pseudomonadaceae</taxon>
        <taxon>Pseudomonas</taxon>
    </lineage>
</organism>
<keyword evidence="9" id="KW-1185">Reference proteome</keyword>
<evidence type="ECO:0000256" key="1">
    <source>
        <dbReference type="ARBA" id="ARBA00000085"/>
    </source>
</evidence>
<evidence type="ECO:0000256" key="3">
    <source>
        <dbReference type="ARBA" id="ARBA00022777"/>
    </source>
</evidence>
<feature type="domain" description="Histidine kinase" evidence="6">
    <location>
        <begin position="368"/>
        <end position="589"/>
    </location>
</feature>
<evidence type="ECO:0000259" key="6">
    <source>
        <dbReference type="PROSITE" id="PS50109"/>
    </source>
</evidence>
<protein>
    <recommendedName>
        <fullName evidence="2">histidine kinase</fullName>
        <ecNumber evidence="2">2.7.13.3</ecNumber>
    </recommendedName>
</protein>
<evidence type="ECO:0000256" key="5">
    <source>
        <dbReference type="SAM" id="Coils"/>
    </source>
</evidence>
<feature type="modified residue" description="4-aspartylphosphate" evidence="4">
    <location>
        <position position="661"/>
    </location>
</feature>
<dbReference type="SMART" id="SM00065">
    <property type="entry name" value="GAF"/>
    <property type="match status" value="1"/>
</dbReference>
<dbReference type="CDD" id="cd00082">
    <property type="entry name" value="HisKA"/>
    <property type="match status" value="1"/>
</dbReference>
<evidence type="ECO:0000259" key="7">
    <source>
        <dbReference type="PROSITE" id="PS50110"/>
    </source>
</evidence>
<dbReference type="InterPro" id="IPR005467">
    <property type="entry name" value="His_kinase_dom"/>
</dbReference>
<sequence>MAKWLEGGGLMAERIRNHDWANTPLGPLDSWPDVLKTTVALCLASRFPQAVLWGNSLITLHNDAFSQILGDKPLALGRPFSHVWQEAWSDIEHMAQRALKGEAVFIEDFPLLIERHGSPERAYFTFCYSPIRDHAGEVVGMLDTVTETTASVVANRRLNFLDSLGRAAANATDPERIMATTTQLLGEHLQLSSCAYAVMDADQDGFTICGDWVAPGSPRLLGQYHLADFGRLAVSRLRAGLALVIDNNLAQLPARASATFQAMGITATICMPLIKEGRLTALMAIHDKAPRAWTRYEQTLISEVTERCWAHIQRVQAHAEVRETMSALEALNATLEQRVEERTSQLLHTEAVLRQTQKLEAIGQLTGGVAHDFNNLLTIIRSSLHFLQRPDLDETRRSRYLKTMADTVDRGAKLTGQLLAFARRQALSPQVFEAGPRLEAMAEMLDSATGARVQVQLELPATPCHVHADLGQLETAVINLMINARDAMAGEGTLRLRLEAGRPLPAMRDQPAQAGPFAAISVIDGGVGIAEHLLERIFDPFFTTKAAGHGTGLGLSQVFGFARQSGGDVQVNSVEGQGTTFTLYLPQVAQAASEPPCPDTTPAPHGQRRRILVVEDNADVGSFTAQILRDHGYQISWATSAEDALAQIASAESAFDAVFSDVVMPGIGGLALGRELRRSHPQLPVILTSGYSEAIAEGGHQGFEFLAKPYSAEQVCSVLGKVLGETFIPTAR</sequence>
<dbReference type="PANTHER" id="PTHR43065:SF49">
    <property type="entry name" value="HISTIDINE KINASE"/>
    <property type="match status" value="1"/>
</dbReference>
<proteinExistence type="predicted"/>
<evidence type="ECO:0000313" key="9">
    <source>
        <dbReference type="Proteomes" id="UP001046350"/>
    </source>
</evidence>
<feature type="domain" description="Response regulatory" evidence="7">
    <location>
        <begin position="610"/>
        <end position="723"/>
    </location>
</feature>
<dbReference type="InterPro" id="IPR003018">
    <property type="entry name" value="GAF"/>
</dbReference>
<feature type="coiled-coil region" evidence="5">
    <location>
        <begin position="318"/>
        <end position="345"/>
    </location>
</feature>
<dbReference type="Pfam" id="PF08448">
    <property type="entry name" value="PAS_4"/>
    <property type="match status" value="1"/>
</dbReference>
<keyword evidence="3" id="KW-0808">Transferase</keyword>
<evidence type="ECO:0000313" key="8">
    <source>
        <dbReference type="EMBL" id="QXH49494.1"/>
    </source>
</evidence>
<dbReference type="Pfam" id="PF01590">
    <property type="entry name" value="GAF"/>
    <property type="match status" value="1"/>
</dbReference>
<dbReference type="InterPro" id="IPR003594">
    <property type="entry name" value="HATPase_dom"/>
</dbReference>
<comment type="catalytic activity">
    <reaction evidence="1">
        <text>ATP + protein L-histidine = ADP + protein N-phospho-L-histidine.</text>
        <dbReference type="EC" id="2.7.13.3"/>
    </reaction>
</comment>
<dbReference type="EMBL" id="CP077076">
    <property type="protein sequence ID" value="QXH49494.1"/>
    <property type="molecule type" value="Genomic_DNA"/>
</dbReference>
<dbReference type="PROSITE" id="PS50110">
    <property type="entry name" value="RESPONSE_REGULATORY"/>
    <property type="match status" value="1"/>
</dbReference>
<dbReference type="SMART" id="SM00388">
    <property type="entry name" value="HisKA"/>
    <property type="match status" value="1"/>
</dbReference>
<keyword evidence="5" id="KW-0175">Coiled coil</keyword>
<dbReference type="InterPro" id="IPR003661">
    <property type="entry name" value="HisK_dim/P_dom"/>
</dbReference>
<dbReference type="Pfam" id="PF00512">
    <property type="entry name" value="HisKA"/>
    <property type="match status" value="1"/>
</dbReference>
<accession>A0ABX8MZC3</accession>
<dbReference type="InterPro" id="IPR001789">
    <property type="entry name" value="Sig_transdc_resp-reg_receiver"/>
</dbReference>
<reference evidence="8" key="1">
    <citation type="journal article" date="2021" name="Microorganisms">
        <title>The Ever-Expanding Pseudomonas Genus: Description of 43 New Species and Partition of the Pseudomonas putida Group.</title>
        <authorList>
            <person name="Girard L."/>
            <person name="Lood C."/>
            <person name="Hofte M."/>
            <person name="Vandamme P."/>
            <person name="Rokni-Zadeh H."/>
            <person name="van Noort V."/>
            <person name="Lavigne R."/>
            <person name="De Mot R."/>
        </authorList>
    </citation>
    <scope>NUCLEOTIDE SEQUENCE</scope>
    <source>
        <strain evidence="8">COW40</strain>
    </source>
</reference>
<keyword evidence="3" id="KW-0418">Kinase</keyword>
<dbReference type="Proteomes" id="UP001046350">
    <property type="component" value="Chromosome"/>
</dbReference>
<dbReference type="PANTHER" id="PTHR43065">
    <property type="entry name" value="SENSOR HISTIDINE KINASE"/>
    <property type="match status" value="1"/>
</dbReference>
<dbReference type="SMART" id="SM00448">
    <property type="entry name" value="REC"/>
    <property type="match status" value="1"/>
</dbReference>
<evidence type="ECO:0000256" key="4">
    <source>
        <dbReference type="PROSITE-ProRule" id="PRU00169"/>
    </source>
</evidence>
<evidence type="ECO:0000256" key="2">
    <source>
        <dbReference type="ARBA" id="ARBA00012438"/>
    </source>
</evidence>
<dbReference type="EC" id="2.7.13.3" evidence="2"/>
<gene>
    <name evidence="8" type="ORF">KSS94_16220</name>
</gene>